<accession>A0AA36DST7</accession>
<evidence type="ECO:0000313" key="3">
    <source>
        <dbReference type="Proteomes" id="UP001176961"/>
    </source>
</evidence>
<organism evidence="2 3">
    <name type="scientific">Cylicocyclus nassatus</name>
    <name type="common">Nematode worm</name>
    <dbReference type="NCBI Taxonomy" id="53992"/>
    <lineage>
        <taxon>Eukaryota</taxon>
        <taxon>Metazoa</taxon>
        <taxon>Ecdysozoa</taxon>
        <taxon>Nematoda</taxon>
        <taxon>Chromadorea</taxon>
        <taxon>Rhabditida</taxon>
        <taxon>Rhabditina</taxon>
        <taxon>Rhabditomorpha</taxon>
        <taxon>Strongyloidea</taxon>
        <taxon>Strongylidae</taxon>
        <taxon>Cylicocyclus</taxon>
    </lineage>
</organism>
<gene>
    <name evidence="2" type="ORF">CYNAS_LOCUS5013</name>
</gene>
<protein>
    <submittedName>
        <fullName evidence="2">Uncharacterized protein</fullName>
    </submittedName>
</protein>
<keyword evidence="3" id="KW-1185">Reference proteome</keyword>
<feature type="signal peptide" evidence="1">
    <location>
        <begin position="1"/>
        <end position="17"/>
    </location>
</feature>
<keyword evidence="1" id="KW-0732">Signal</keyword>
<proteinExistence type="predicted"/>
<name>A0AA36DST7_CYLNA</name>
<dbReference type="EMBL" id="CATQJL010000112">
    <property type="protein sequence ID" value="CAJ0593030.1"/>
    <property type="molecule type" value="Genomic_DNA"/>
</dbReference>
<dbReference type="AlphaFoldDB" id="A0AA36DST7"/>
<evidence type="ECO:0000256" key="1">
    <source>
        <dbReference type="SAM" id="SignalP"/>
    </source>
</evidence>
<dbReference type="Proteomes" id="UP001176961">
    <property type="component" value="Unassembled WGS sequence"/>
</dbReference>
<reference evidence="2" key="1">
    <citation type="submission" date="2023-07" db="EMBL/GenBank/DDBJ databases">
        <authorList>
            <consortium name="CYATHOMIX"/>
        </authorList>
    </citation>
    <scope>NUCLEOTIDE SEQUENCE</scope>
    <source>
        <strain evidence="2">N/A</strain>
    </source>
</reference>
<evidence type="ECO:0000313" key="2">
    <source>
        <dbReference type="EMBL" id="CAJ0593030.1"/>
    </source>
</evidence>
<feature type="chain" id="PRO_5041444213" evidence="1">
    <location>
        <begin position="18"/>
        <end position="65"/>
    </location>
</feature>
<sequence>MQFIIVYFVALVCLCHGGGINSNACRQTCQKEGIMSEACLQHCVGLAIIMVKRYRPLFPRRRNLQ</sequence>
<comment type="caution">
    <text evidence="2">The sequence shown here is derived from an EMBL/GenBank/DDBJ whole genome shotgun (WGS) entry which is preliminary data.</text>
</comment>